<dbReference type="SUPFAM" id="SSF54631">
    <property type="entry name" value="CBS-domain pair"/>
    <property type="match status" value="1"/>
</dbReference>
<evidence type="ECO:0000259" key="4">
    <source>
        <dbReference type="PROSITE" id="PS51371"/>
    </source>
</evidence>
<dbReference type="GeneID" id="16995849"/>
<dbReference type="Pfam" id="PF00571">
    <property type="entry name" value="CBS"/>
    <property type="match status" value="2"/>
</dbReference>
<dbReference type="PROSITE" id="PS51371">
    <property type="entry name" value="CBS"/>
    <property type="match status" value="2"/>
</dbReference>
<feature type="region of interest" description="Disordered" evidence="3">
    <location>
        <begin position="56"/>
        <end position="84"/>
    </location>
</feature>
<keyword evidence="6" id="KW-1185">Reference proteome</keyword>
<evidence type="ECO:0000256" key="1">
    <source>
        <dbReference type="ARBA" id="ARBA00023122"/>
    </source>
</evidence>
<keyword evidence="1 2" id="KW-0129">CBS domain</keyword>
<dbReference type="RefSeq" id="XP_005537734.1">
    <property type="nucleotide sequence ID" value="XM_005537677.1"/>
</dbReference>
<evidence type="ECO:0000256" key="2">
    <source>
        <dbReference type="PROSITE-ProRule" id="PRU00703"/>
    </source>
</evidence>
<dbReference type="PANTHER" id="PTHR43080:SF2">
    <property type="entry name" value="CBS DOMAIN-CONTAINING PROTEIN"/>
    <property type="match status" value="1"/>
</dbReference>
<evidence type="ECO:0000313" key="5">
    <source>
        <dbReference type="EMBL" id="BAM81698.1"/>
    </source>
</evidence>
<feature type="domain" description="CBS" evidence="4">
    <location>
        <begin position="190"/>
        <end position="248"/>
    </location>
</feature>
<organism evidence="5 6">
    <name type="scientific">Cyanidioschyzon merolae (strain NIES-3377 / 10D)</name>
    <name type="common">Unicellular red alga</name>
    <dbReference type="NCBI Taxonomy" id="280699"/>
    <lineage>
        <taxon>Eukaryota</taxon>
        <taxon>Rhodophyta</taxon>
        <taxon>Bangiophyceae</taxon>
        <taxon>Cyanidiales</taxon>
        <taxon>Cyanidiaceae</taxon>
        <taxon>Cyanidioschyzon</taxon>
    </lineage>
</organism>
<feature type="domain" description="CBS" evidence="4">
    <location>
        <begin position="102"/>
        <end position="168"/>
    </location>
</feature>
<dbReference type="STRING" id="280699.M1VJY2"/>
<dbReference type="OrthoDB" id="418595at2759"/>
<name>M1VJY2_CYAM1</name>
<reference evidence="5 6" key="2">
    <citation type="journal article" date="2007" name="BMC Biol.">
        <title>A 100%-complete sequence reveals unusually simple genomic features in the hot-spring red alga Cyanidioschyzon merolae.</title>
        <authorList>
            <person name="Nozaki H."/>
            <person name="Takano H."/>
            <person name="Misumi O."/>
            <person name="Terasawa K."/>
            <person name="Matsuzaki M."/>
            <person name="Maruyama S."/>
            <person name="Nishida K."/>
            <person name="Yagisawa F."/>
            <person name="Yoshida Y."/>
            <person name="Fujiwara T."/>
            <person name="Takio S."/>
            <person name="Tamura K."/>
            <person name="Chung S.J."/>
            <person name="Nakamura S."/>
            <person name="Kuroiwa H."/>
            <person name="Tanaka K."/>
            <person name="Sato N."/>
            <person name="Kuroiwa T."/>
        </authorList>
    </citation>
    <scope>NUCLEOTIDE SEQUENCE [LARGE SCALE GENOMIC DNA]</scope>
    <source>
        <strain evidence="5 6">10D</strain>
    </source>
</reference>
<gene>
    <name evidence="5" type="ORF">CYME_CMP031C</name>
</gene>
<dbReference type="KEGG" id="cme:CYME_CMP031C"/>
<dbReference type="eggNOG" id="ENOG502QQ7J">
    <property type="taxonomic scope" value="Eukaryota"/>
</dbReference>
<dbReference type="EMBL" id="AP006498">
    <property type="protein sequence ID" value="BAM81698.1"/>
    <property type="molecule type" value="Genomic_DNA"/>
</dbReference>
<dbReference type="Gene3D" id="3.10.580.10">
    <property type="entry name" value="CBS-domain"/>
    <property type="match status" value="1"/>
</dbReference>
<dbReference type="InterPro" id="IPR000644">
    <property type="entry name" value="CBS_dom"/>
</dbReference>
<dbReference type="HOGENOM" id="CLU_1071000_0_0_1"/>
<evidence type="ECO:0000313" key="6">
    <source>
        <dbReference type="Proteomes" id="UP000007014"/>
    </source>
</evidence>
<accession>M1VJY2</accession>
<dbReference type="OMA" id="MAEVRCH"/>
<sequence>MRSILRTFRKTSVFWRQFWAFDCEKALNASYGTWMQSQARLLPTLVPVRRRFASSSWGQQGSETSSATNSAGSDSAASVASQTKRDFRPRTILRSQTPVGELIRGRGERVYQIAANDTMQNALKKMFIHNIGCLLVVEQPQQNDEACKPVGIISERDLTRLLISRGSSGAASAGRTTADLLLTVKVHEFMTKANALISVTPDTDLASVLELMASRRLRHLPVVRDGQAIGMVSIGDVVRRLIEESREEADALKEYIAGTY</sequence>
<dbReference type="InterPro" id="IPR051257">
    <property type="entry name" value="Diverse_CBS-Domain"/>
</dbReference>
<dbReference type="PANTHER" id="PTHR43080">
    <property type="entry name" value="CBS DOMAIN-CONTAINING PROTEIN CBSX3, MITOCHONDRIAL"/>
    <property type="match status" value="1"/>
</dbReference>
<dbReference type="InterPro" id="IPR044725">
    <property type="entry name" value="CBSX3_CBS_dom"/>
</dbReference>
<feature type="compositionally biased region" description="Low complexity" evidence="3">
    <location>
        <begin position="70"/>
        <end position="81"/>
    </location>
</feature>
<reference evidence="5 6" key="1">
    <citation type="journal article" date="2004" name="Nature">
        <title>Genome sequence of the ultrasmall unicellular red alga Cyanidioschyzon merolae 10D.</title>
        <authorList>
            <person name="Matsuzaki M."/>
            <person name="Misumi O."/>
            <person name="Shin-i T."/>
            <person name="Maruyama S."/>
            <person name="Takahara M."/>
            <person name="Miyagishima S."/>
            <person name="Mori T."/>
            <person name="Nishida K."/>
            <person name="Yagisawa F."/>
            <person name="Nishida K."/>
            <person name="Yoshida Y."/>
            <person name="Nishimura Y."/>
            <person name="Nakao S."/>
            <person name="Kobayashi T."/>
            <person name="Momoyama Y."/>
            <person name="Higashiyama T."/>
            <person name="Minoda A."/>
            <person name="Sano M."/>
            <person name="Nomoto H."/>
            <person name="Oishi K."/>
            <person name="Hayashi H."/>
            <person name="Ohta F."/>
            <person name="Nishizaka S."/>
            <person name="Haga S."/>
            <person name="Miura S."/>
            <person name="Morishita T."/>
            <person name="Kabeya Y."/>
            <person name="Terasawa K."/>
            <person name="Suzuki Y."/>
            <person name="Ishii Y."/>
            <person name="Asakawa S."/>
            <person name="Takano H."/>
            <person name="Ohta N."/>
            <person name="Kuroiwa H."/>
            <person name="Tanaka K."/>
            <person name="Shimizu N."/>
            <person name="Sugano S."/>
            <person name="Sato N."/>
            <person name="Nozaki H."/>
            <person name="Ogasawara N."/>
            <person name="Kohara Y."/>
            <person name="Kuroiwa T."/>
        </authorList>
    </citation>
    <scope>NUCLEOTIDE SEQUENCE [LARGE SCALE GENOMIC DNA]</scope>
    <source>
        <strain evidence="5 6">10D</strain>
    </source>
</reference>
<dbReference type="Proteomes" id="UP000007014">
    <property type="component" value="Chromosome 16"/>
</dbReference>
<protein>
    <recommendedName>
        <fullName evidence="4">CBS domain-containing protein</fullName>
    </recommendedName>
</protein>
<evidence type="ECO:0000256" key="3">
    <source>
        <dbReference type="SAM" id="MobiDB-lite"/>
    </source>
</evidence>
<dbReference type="SMART" id="SM00116">
    <property type="entry name" value="CBS"/>
    <property type="match status" value="2"/>
</dbReference>
<dbReference type="InterPro" id="IPR046342">
    <property type="entry name" value="CBS_dom_sf"/>
</dbReference>
<dbReference type="CDD" id="cd04623">
    <property type="entry name" value="CBS_pair_bac_euk"/>
    <property type="match status" value="1"/>
</dbReference>
<feature type="compositionally biased region" description="Polar residues" evidence="3">
    <location>
        <begin position="56"/>
        <end position="69"/>
    </location>
</feature>
<dbReference type="Gramene" id="CMP031CT">
    <property type="protein sequence ID" value="CMP031CT"/>
    <property type="gene ID" value="CMP031C"/>
</dbReference>
<proteinExistence type="predicted"/>
<dbReference type="AlphaFoldDB" id="M1VJY2"/>